<keyword evidence="4" id="KW-1185">Reference proteome</keyword>
<comment type="caution">
    <text evidence="3">The sequence shown here is derived from an EMBL/GenBank/DDBJ whole genome shotgun (WGS) entry which is preliminary data.</text>
</comment>
<name>A0AA39S609_ACESA</name>
<reference evidence="3" key="2">
    <citation type="submission" date="2023-06" db="EMBL/GenBank/DDBJ databases">
        <authorList>
            <person name="Swenson N.G."/>
            <person name="Wegrzyn J.L."/>
            <person name="Mcevoy S.L."/>
        </authorList>
    </citation>
    <scope>NUCLEOTIDE SEQUENCE</scope>
    <source>
        <strain evidence="3">NS2018</strain>
        <tissue evidence="3">Leaf</tissue>
    </source>
</reference>
<dbReference type="AlphaFoldDB" id="A0AA39S609"/>
<dbReference type="PANTHER" id="PTHR47592:SF27">
    <property type="entry name" value="OS08G0421700 PROTEIN"/>
    <property type="match status" value="1"/>
</dbReference>
<dbReference type="Pfam" id="PF14223">
    <property type="entry name" value="Retrotran_gag_2"/>
    <property type="match status" value="1"/>
</dbReference>
<organism evidence="3 4">
    <name type="scientific">Acer saccharum</name>
    <name type="common">Sugar maple</name>
    <dbReference type="NCBI Taxonomy" id="4024"/>
    <lineage>
        <taxon>Eukaryota</taxon>
        <taxon>Viridiplantae</taxon>
        <taxon>Streptophyta</taxon>
        <taxon>Embryophyta</taxon>
        <taxon>Tracheophyta</taxon>
        <taxon>Spermatophyta</taxon>
        <taxon>Magnoliopsida</taxon>
        <taxon>eudicotyledons</taxon>
        <taxon>Gunneridae</taxon>
        <taxon>Pentapetalae</taxon>
        <taxon>rosids</taxon>
        <taxon>malvids</taxon>
        <taxon>Sapindales</taxon>
        <taxon>Sapindaceae</taxon>
        <taxon>Hippocastanoideae</taxon>
        <taxon>Acereae</taxon>
        <taxon>Acer</taxon>
    </lineage>
</organism>
<feature type="region of interest" description="Disordered" evidence="1">
    <location>
        <begin position="187"/>
        <end position="231"/>
    </location>
</feature>
<protein>
    <recommendedName>
        <fullName evidence="2">Retrovirus-related Pol polyprotein from transposon TNT 1-94-like beta-barrel domain-containing protein</fullName>
    </recommendedName>
</protein>
<evidence type="ECO:0000313" key="4">
    <source>
        <dbReference type="Proteomes" id="UP001168877"/>
    </source>
</evidence>
<feature type="compositionally biased region" description="Basic and acidic residues" evidence="1">
    <location>
        <begin position="217"/>
        <end position="227"/>
    </location>
</feature>
<sequence length="383" mass="44192">MEDYLYQKDLHWPIKEKPEIMTDEEWLKKRKPKNMDEKDLKLLDRKALRAIRLSLTKHITFNVKDQLTARDLMKTLSNLYEQPSTVRKVHLVKKLSILKMTEGQGFREYLNQFNEVKDRLTSVSMGFDEEFLVVFILTQLLESWEITCQSIANSFGKKKLDFSQVVNMIMIEEIRMCEEGFGASTSSTLNMEGRESRNRNQNTNQRGRSKSRGKSKSRSEKKDKDKGSANCVSEESDDCLICSLESKTESWVLDLGGSFHATPHRELFENYVSKNFGNDQACNITRKGDVKIQLKGSVWKLNNVRHIPDLRKNLISIGQLVSEGYVTTFTDDKWKISKGIMTIVRENKNGSLYTATDGCGSIAMAEGKYDPNLWHQRFRHMSS</sequence>
<reference evidence="3" key="1">
    <citation type="journal article" date="2022" name="Plant J.">
        <title>Strategies of tolerance reflected in two North American maple genomes.</title>
        <authorList>
            <person name="McEvoy S.L."/>
            <person name="Sezen U.U."/>
            <person name="Trouern-Trend A."/>
            <person name="McMahon S.M."/>
            <person name="Schaberg P.G."/>
            <person name="Yang J."/>
            <person name="Wegrzyn J.L."/>
            <person name="Swenson N.G."/>
        </authorList>
    </citation>
    <scope>NUCLEOTIDE SEQUENCE</scope>
    <source>
        <strain evidence="3">NS2018</strain>
    </source>
</reference>
<evidence type="ECO:0000313" key="3">
    <source>
        <dbReference type="EMBL" id="KAK0583455.1"/>
    </source>
</evidence>
<dbReference type="EMBL" id="JAUESC010000384">
    <property type="protein sequence ID" value="KAK0583455.1"/>
    <property type="molecule type" value="Genomic_DNA"/>
</dbReference>
<proteinExistence type="predicted"/>
<dbReference type="InterPro" id="IPR054722">
    <property type="entry name" value="PolX-like_BBD"/>
</dbReference>
<accession>A0AA39S609</accession>
<feature type="domain" description="Retrovirus-related Pol polyprotein from transposon TNT 1-94-like beta-barrel" evidence="2">
    <location>
        <begin position="251"/>
        <end position="325"/>
    </location>
</feature>
<dbReference type="Proteomes" id="UP001168877">
    <property type="component" value="Unassembled WGS sequence"/>
</dbReference>
<dbReference type="Pfam" id="PF22936">
    <property type="entry name" value="Pol_BBD"/>
    <property type="match status" value="1"/>
</dbReference>
<feature type="compositionally biased region" description="Basic residues" evidence="1">
    <location>
        <begin position="207"/>
        <end position="216"/>
    </location>
</feature>
<evidence type="ECO:0000256" key="1">
    <source>
        <dbReference type="SAM" id="MobiDB-lite"/>
    </source>
</evidence>
<gene>
    <name evidence="3" type="ORF">LWI29_037183</name>
</gene>
<evidence type="ECO:0000259" key="2">
    <source>
        <dbReference type="Pfam" id="PF22936"/>
    </source>
</evidence>
<dbReference type="PANTHER" id="PTHR47592">
    <property type="entry name" value="PBF68 PROTEIN"/>
    <property type="match status" value="1"/>
</dbReference>